<evidence type="ECO:0000313" key="1">
    <source>
        <dbReference type="EMBL" id="HAF3780584.1"/>
    </source>
</evidence>
<dbReference type="AlphaFoldDB" id="A0A748WVY2"/>
<accession>A0A748WVY2</accession>
<evidence type="ECO:0000313" key="2">
    <source>
        <dbReference type="EMBL" id="HAF5258420.1"/>
    </source>
</evidence>
<proteinExistence type="predicted"/>
<organism evidence="2">
    <name type="scientific">Salmonella enterica</name>
    <name type="common">Salmonella choleraesuis</name>
    <dbReference type="NCBI Taxonomy" id="28901"/>
    <lineage>
        <taxon>Bacteria</taxon>
        <taxon>Pseudomonadati</taxon>
        <taxon>Pseudomonadota</taxon>
        <taxon>Gammaproteobacteria</taxon>
        <taxon>Enterobacterales</taxon>
        <taxon>Enterobacteriaceae</taxon>
        <taxon>Salmonella</taxon>
    </lineage>
</organism>
<gene>
    <name evidence="2" type="ORF">G8C28_000978</name>
    <name evidence="1" type="ORF">G8C30_000310</name>
</gene>
<reference evidence="2" key="1">
    <citation type="journal article" date="2018" name="Genome Biol.">
        <title>SKESA: strategic k-mer extension for scrupulous assemblies.</title>
        <authorList>
            <person name="Souvorov A."/>
            <person name="Agarwala R."/>
            <person name="Lipman D.J."/>
        </authorList>
    </citation>
    <scope>NUCLEOTIDE SEQUENCE</scope>
    <source>
        <strain evidence="1">MA.BD-OM-2007-08-002990</strain>
        <strain evidence="2">MA.BD-PM-2007-01-000703</strain>
    </source>
</reference>
<dbReference type="EMBL" id="DAAUZY010000001">
    <property type="protein sequence ID" value="HAF3780584.1"/>
    <property type="molecule type" value="Genomic_DNA"/>
</dbReference>
<comment type="caution">
    <text evidence="2">The sequence shown here is derived from an EMBL/GenBank/DDBJ whole genome shotgun (WGS) entry which is preliminary data.</text>
</comment>
<name>A0A748WVY2_SALER</name>
<reference evidence="2" key="2">
    <citation type="submission" date="2020-02" db="EMBL/GenBank/DDBJ databases">
        <authorList>
            <consortium name="NCBI Pathogen Detection Project"/>
        </authorList>
    </citation>
    <scope>NUCLEOTIDE SEQUENCE</scope>
    <source>
        <strain evidence="1">MA.BD-OM-2007-08-002990</strain>
        <strain evidence="2">MA.BD-PM-2007-01-000703</strain>
    </source>
</reference>
<protein>
    <submittedName>
        <fullName evidence="2">Uncharacterized protein</fullName>
    </submittedName>
</protein>
<dbReference type="EMBL" id="DAAVKQ010000002">
    <property type="protein sequence ID" value="HAF5258420.1"/>
    <property type="molecule type" value="Genomic_DNA"/>
</dbReference>
<sequence>MFAKLLSLQVSEDISASGLGAGNNRIRKFSIPWHSDCQSENGKVCAGVMARGSYMDMKIDMEDGDLFHWEAYGLSVGGTEL</sequence>